<organism evidence="2 3">
    <name type="scientific">Austropuccinia psidii MF-1</name>
    <dbReference type="NCBI Taxonomy" id="1389203"/>
    <lineage>
        <taxon>Eukaryota</taxon>
        <taxon>Fungi</taxon>
        <taxon>Dikarya</taxon>
        <taxon>Basidiomycota</taxon>
        <taxon>Pucciniomycotina</taxon>
        <taxon>Pucciniomycetes</taxon>
        <taxon>Pucciniales</taxon>
        <taxon>Sphaerophragmiaceae</taxon>
        <taxon>Austropuccinia</taxon>
    </lineage>
</organism>
<dbReference type="AlphaFoldDB" id="A0A9Q3FEG1"/>
<feature type="region of interest" description="Disordered" evidence="1">
    <location>
        <begin position="1"/>
        <end position="26"/>
    </location>
</feature>
<protein>
    <submittedName>
        <fullName evidence="2">Uncharacterized protein</fullName>
    </submittedName>
</protein>
<dbReference type="Proteomes" id="UP000765509">
    <property type="component" value="Unassembled WGS sequence"/>
</dbReference>
<comment type="caution">
    <text evidence="2">The sequence shown here is derived from an EMBL/GenBank/DDBJ whole genome shotgun (WGS) entry which is preliminary data.</text>
</comment>
<evidence type="ECO:0000256" key="1">
    <source>
        <dbReference type="SAM" id="MobiDB-lite"/>
    </source>
</evidence>
<evidence type="ECO:0000313" key="3">
    <source>
        <dbReference type="Proteomes" id="UP000765509"/>
    </source>
</evidence>
<evidence type="ECO:0000313" key="2">
    <source>
        <dbReference type="EMBL" id="MBW0536473.1"/>
    </source>
</evidence>
<proteinExistence type="predicted"/>
<reference evidence="2" key="1">
    <citation type="submission" date="2021-03" db="EMBL/GenBank/DDBJ databases">
        <title>Draft genome sequence of rust myrtle Austropuccinia psidii MF-1, a brazilian biotype.</title>
        <authorList>
            <person name="Quecine M.C."/>
            <person name="Pachon D.M.R."/>
            <person name="Bonatelli M.L."/>
            <person name="Correr F.H."/>
            <person name="Franceschini L.M."/>
            <person name="Leite T.F."/>
            <person name="Margarido G.R.A."/>
            <person name="Almeida C.A."/>
            <person name="Ferrarezi J.A."/>
            <person name="Labate C.A."/>
        </authorList>
    </citation>
    <scope>NUCLEOTIDE SEQUENCE</scope>
    <source>
        <strain evidence="2">MF-1</strain>
    </source>
</reference>
<feature type="region of interest" description="Disordered" evidence="1">
    <location>
        <begin position="181"/>
        <end position="201"/>
    </location>
</feature>
<keyword evidence="3" id="KW-1185">Reference proteome</keyword>
<feature type="compositionally biased region" description="Basic and acidic residues" evidence="1">
    <location>
        <begin position="1"/>
        <end position="10"/>
    </location>
</feature>
<accession>A0A9Q3FEG1</accession>
<dbReference type="EMBL" id="AVOT02041209">
    <property type="protein sequence ID" value="MBW0536473.1"/>
    <property type="molecule type" value="Genomic_DNA"/>
</dbReference>
<name>A0A9Q3FEG1_9BASI</name>
<sequence>MSPVHLRDLGVKGTSPRTGKACPEPEDLEKDTLDTVVKGKTLREIIPTMLFKFQFNRNLKREDWKDMDQVLQLHQLLKDHFQWSIDNMRFNLAFHCSELGASFQKICLKEIDFRGIMGITEGWNPTRKRTTDLERAYSDSFSFTRSRPNQLSSGFTPFRNQQISGQESPSLTIPGSFQEKTRIQGQKQDHLQPEEERFRPNDPEAVGFGERSAQEPEVVVHNSRIGSPINRNITPTQIDHNFFTPESNLNSDALWLQMSQFSEKTQKQFSELEASHERMKTLTASMDKIVKTLQEGHAKLRKASKETNKRLNLVFEKQLHSKKDRDFMDQAIKIV</sequence>
<gene>
    <name evidence="2" type="ORF">O181_076188</name>
</gene>